<name>A0A564YJG4_HYMDI</name>
<sequence>MTLATMASPTHFRTKPHKEILPSPLYYAEEVPRIDEPELKKFFEFFGENYPKDRRSYYGFESPEEFYNAFPLPAPEFLG</sequence>
<accession>A0A564YJG4</accession>
<evidence type="ECO:0000313" key="2">
    <source>
        <dbReference type="Proteomes" id="UP000321570"/>
    </source>
</evidence>
<organism evidence="1 2">
    <name type="scientific">Hymenolepis diminuta</name>
    <name type="common">Rat tapeworm</name>
    <dbReference type="NCBI Taxonomy" id="6216"/>
    <lineage>
        <taxon>Eukaryota</taxon>
        <taxon>Metazoa</taxon>
        <taxon>Spiralia</taxon>
        <taxon>Lophotrochozoa</taxon>
        <taxon>Platyhelminthes</taxon>
        <taxon>Cestoda</taxon>
        <taxon>Eucestoda</taxon>
        <taxon>Cyclophyllidea</taxon>
        <taxon>Hymenolepididae</taxon>
        <taxon>Hymenolepis</taxon>
    </lineage>
</organism>
<evidence type="ECO:0000313" key="1">
    <source>
        <dbReference type="EMBL" id="VUZ46684.1"/>
    </source>
</evidence>
<dbReference type="AlphaFoldDB" id="A0A564YJG4"/>
<keyword evidence="2" id="KW-1185">Reference proteome</keyword>
<proteinExistence type="predicted"/>
<dbReference type="EMBL" id="CABIJS010000222">
    <property type="protein sequence ID" value="VUZ46684.1"/>
    <property type="molecule type" value="Genomic_DNA"/>
</dbReference>
<dbReference type="Proteomes" id="UP000321570">
    <property type="component" value="Unassembled WGS sequence"/>
</dbReference>
<reference evidence="1 2" key="1">
    <citation type="submission" date="2019-07" db="EMBL/GenBank/DDBJ databases">
        <authorList>
            <person name="Jastrzebski P J."/>
            <person name="Paukszto L."/>
            <person name="Jastrzebski P J."/>
        </authorList>
    </citation>
    <scope>NUCLEOTIDE SEQUENCE [LARGE SCALE GENOMIC DNA]</scope>
    <source>
        <strain evidence="1 2">WMS-il1</strain>
    </source>
</reference>
<protein>
    <submittedName>
        <fullName evidence="1">Uncharacterized protein</fullName>
    </submittedName>
</protein>
<gene>
    <name evidence="1" type="ORF">WMSIL1_LOCUS6318</name>
</gene>